<accession>A0A382FMQ7</accession>
<gene>
    <name evidence="1" type="ORF">METZ01_LOCUS216759</name>
</gene>
<protein>
    <recommendedName>
        <fullName evidence="2">Cobalamin-independent methionine synthase MetE C-terminal/archaeal domain-containing protein</fullName>
    </recommendedName>
</protein>
<dbReference type="Gene3D" id="3.20.20.210">
    <property type="match status" value="1"/>
</dbReference>
<proteinExistence type="predicted"/>
<dbReference type="AlphaFoldDB" id="A0A382FMQ7"/>
<dbReference type="InterPro" id="IPR038071">
    <property type="entry name" value="UROD/MetE-like_sf"/>
</dbReference>
<sequence>DPGMGETWDMMVPHPTLEEYRKLQAMYVEALNQALKGIPEDRVRYHLCWGSWQGPHLGDLSLRDVVDLVLSVNAGAYSIEAANPRHSWEWRIWEDVKLPDNKVLIPGVIAHTTAVVEHPETVAERITNYARVLGKERVIAGADCGFAQGALYARQHPSIMWAKFEALAEGARLASERLK</sequence>
<reference evidence="1" key="1">
    <citation type="submission" date="2018-05" db="EMBL/GenBank/DDBJ databases">
        <authorList>
            <person name="Lanie J.A."/>
            <person name="Ng W.-L."/>
            <person name="Kazmierczak K.M."/>
            <person name="Andrzejewski T.M."/>
            <person name="Davidsen T.M."/>
            <person name="Wayne K.J."/>
            <person name="Tettelin H."/>
            <person name="Glass J.I."/>
            <person name="Rusch D."/>
            <person name="Podicherti R."/>
            <person name="Tsui H.-C.T."/>
            <person name="Winkler M.E."/>
        </authorList>
    </citation>
    <scope>NUCLEOTIDE SEQUENCE</scope>
</reference>
<dbReference type="SUPFAM" id="SSF51726">
    <property type="entry name" value="UROD/MetE-like"/>
    <property type="match status" value="1"/>
</dbReference>
<feature type="non-terminal residue" evidence="1">
    <location>
        <position position="1"/>
    </location>
</feature>
<evidence type="ECO:0000313" key="1">
    <source>
        <dbReference type="EMBL" id="SVB63905.1"/>
    </source>
</evidence>
<organism evidence="1">
    <name type="scientific">marine metagenome</name>
    <dbReference type="NCBI Taxonomy" id="408172"/>
    <lineage>
        <taxon>unclassified sequences</taxon>
        <taxon>metagenomes</taxon>
        <taxon>ecological metagenomes</taxon>
    </lineage>
</organism>
<name>A0A382FMQ7_9ZZZZ</name>
<evidence type="ECO:0008006" key="2">
    <source>
        <dbReference type="Google" id="ProtNLM"/>
    </source>
</evidence>
<dbReference type="EMBL" id="UINC01050665">
    <property type="protein sequence ID" value="SVB63905.1"/>
    <property type="molecule type" value="Genomic_DNA"/>
</dbReference>